<dbReference type="GO" id="GO:0016020">
    <property type="term" value="C:membrane"/>
    <property type="evidence" value="ECO:0007669"/>
    <property type="project" value="UniProtKB-SubCell"/>
</dbReference>
<sequence length="163" mass="16904">MIKAVKTAAIPLVLVSIAVIFAVLAVFQFTGHRAAEAARAEDAMILGAANSGVNAMLSVRESSAAEDVRAVLDHSTGTFAKDFEARSSSFVSVVQAAKVVTQGQVVAAGIESRDGDSATVIVAASSTVSNAAGAANESRSWRLRVTMTEHEGTYKMSKVDFVA</sequence>
<dbReference type="Proteomes" id="UP000233766">
    <property type="component" value="Unassembled WGS sequence"/>
</dbReference>
<organism evidence="4 5">
    <name type="scientific">Nocardia fluminea</name>
    <dbReference type="NCBI Taxonomy" id="134984"/>
    <lineage>
        <taxon>Bacteria</taxon>
        <taxon>Bacillati</taxon>
        <taxon>Actinomycetota</taxon>
        <taxon>Actinomycetes</taxon>
        <taxon>Mycobacteriales</taxon>
        <taxon>Nocardiaceae</taxon>
        <taxon>Nocardia</taxon>
    </lineage>
</organism>
<keyword evidence="3" id="KW-1133">Transmembrane helix</keyword>
<evidence type="ECO:0000256" key="3">
    <source>
        <dbReference type="SAM" id="Phobius"/>
    </source>
</evidence>
<dbReference type="AlphaFoldDB" id="A0A2N3VKB9"/>
<evidence type="ECO:0000313" key="4">
    <source>
        <dbReference type="EMBL" id="PKV82054.1"/>
    </source>
</evidence>
<keyword evidence="3" id="KW-0812">Transmembrane</keyword>
<gene>
    <name evidence="4" type="ORF">ATK86_6538</name>
</gene>
<accession>A0A2N3VKB9</accession>
<keyword evidence="5" id="KW-1185">Reference proteome</keyword>
<comment type="caution">
    <text evidence="4">The sequence shown here is derived from an EMBL/GenBank/DDBJ whole genome shotgun (WGS) entry which is preliminary data.</text>
</comment>
<reference evidence="4 5" key="1">
    <citation type="submission" date="2017-12" db="EMBL/GenBank/DDBJ databases">
        <title>Sequencing the genomes of 1000 Actinobacteria strains.</title>
        <authorList>
            <person name="Klenk H.-P."/>
        </authorList>
    </citation>
    <scope>NUCLEOTIDE SEQUENCE [LARGE SCALE GENOMIC DNA]</scope>
    <source>
        <strain evidence="4 5">DSM 44489</strain>
    </source>
</reference>
<keyword evidence="2 3" id="KW-0472">Membrane</keyword>
<evidence type="ECO:0000256" key="1">
    <source>
        <dbReference type="ARBA" id="ARBA00004370"/>
    </source>
</evidence>
<dbReference type="EMBL" id="PJMW01000002">
    <property type="protein sequence ID" value="PKV82054.1"/>
    <property type="molecule type" value="Genomic_DNA"/>
</dbReference>
<name>A0A2N3VKB9_9NOCA</name>
<feature type="transmembrane region" description="Helical" evidence="3">
    <location>
        <begin position="7"/>
        <end position="29"/>
    </location>
</feature>
<evidence type="ECO:0000313" key="5">
    <source>
        <dbReference type="Proteomes" id="UP000233766"/>
    </source>
</evidence>
<protein>
    <submittedName>
        <fullName evidence="4">Mce-associated membrane protein</fullName>
    </submittedName>
</protein>
<proteinExistence type="predicted"/>
<dbReference type="OrthoDB" id="4774723at2"/>
<comment type="subcellular location">
    <subcellularLocation>
        <location evidence="1">Membrane</location>
    </subcellularLocation>
</comment>
<dbReference type="PANTHER" id="PTHR37042">
    <property type="entry name" value="OUTER MEMBRANE PROTEIN RV1973"/>
    <property type="match status" value="1"/>
</dbReference>
<evidence type="ECO:0000256" key="2">
    <source>
        <dbReference type="ARBA" id="ARBA00023136"/>
    </source>
</evidence>
<dbReference type="RefSeq" id="WP_101467676.1">
    <property type="nucleotide sequence ID" value="NZ_PJMW01000002.1"/>
</dbReference>
<dbReference type="PANTHER" id="PTHR37042:SF4">
    <property type="entry name" value="OUTER MEMBRANE PROTEIN RV1973"/>
    <property type="match status" value="1"/>
</dbReference>